<feature type="compositionally biased region" description="Basic and acidic residues" evidence="2">
    <location>
        <begin position="71"/>
        <end position="85"/>
    </location>
</feature>
<dbReference type="SMART" id="SM00854">
    <property type="entry name" value="PGA_cap"/>
    <property type="match status" value="1"/>
</dbReference>
<dbReference type="SUPFAM" id="SSF56300">
    <property type="entry name" value="Metallo-dependent phosphatases"/>
    <property type="match status" value="1"/>
</dbReference>
<sequence>MKKIKNTFVLLSTLVLLTACSTNKAKEEVNEPVRTVELIENIRTNNEEKSLAKKEITYDEKEITEKDDENDSSHQIDEKDQSEEKIETVSLIAGGDLMANIGQTEYAYNKGNGNYDYSDSFMYVSDFIKDADIAIANYETTTNPNVPYAGHPRFNAPAEYLKEIKNAGFDVLTTANNHSLDTDIDGLTTTIDAIEEAGLDHVGTRDEDGDTRFIIKKVNDINIAFLSYTYGCNGIEDLFKVREEVDQVNYLHEEEIKKDIENAKEEGADFIVVYPHWGIELHSDADPSQIELGHKMIDWGADLVIGNHPHVVEPYEEYESSDGRKGFIAYACGNFISIQNLETVNDIRTEQSVAYKFELSKDFSDGSTSIDKFEAYPLWVGMTYNDYGRSVRTYICEDFLDGGKYYDQVDENRRERIQKAFDATTATINREVNY</sequence>
<evidence type="ECO:0000256" key="3">
    <source>
        <dbReference type="SAM" id="SignalP"/>
    </source>
</evidence>
<reference evidence="5 6" key="1">
    <citation type="submission" date="2018-06" db="EMBL/GenBank/DDBJ databases">
        <authorList>
            <consortium name="Pathogen Informatics"/>
            <person name="Doyle S."/>
        </authorList>
    </citation>
    <scope>NUCLEOTIDE SEQUENCE [LARGE SCALE GENOMIC DNA]</scope>
    <source>
        <strain evidence="5 6">NCTC9810</strain>
    </source>
</reference>
<evidence type="ECO:0000313" key="6">
    <source>
        <dbReference type="Proteomes" id="UP000255124"/>
    </source>
</evidence>
<name>A0A380WUD2_9FIRM</name>
<feature type="chain" id="PRO_5016847289" evidence="3">
    <location>
        <begin position="26"/>
        <end position="434"/>
    </location>
</feature>
<dbReference type="CDD" id="cd07381">
    <property type="entry name" value="MPP_CapA"/>
    <property type="match status" value="1"/>
</dbReference>
<proteinExistence type="inferred from homology"/>
<dbReference type="InterPro" id="IPR019079">
    <property type="entry name" value="Capsule_synth_CapA"/>
</dbReference>
<dbReference type="AlphaFoldDB" id="A0A380WUD2"/>
<accession>A0A380WUD2</accession>
<dbReference type="EMBL" id="UFTA01000002">
    <property type="protein sequence ID" value="SUU92667.1"/>
    <property type="molecule type" value="Genomic_DNA"/>
</dbReference>
<organism evidence="5 6">
    <name type="scientific">Anaerococcus octavius</name>
    <dbReference type="NCBI Taxonomy" id="54007"/>
    <lineage>
        <taxon>Bacteria</taxon>
        <taxon>Bacillati</taxon>
        <taxon>Bacillota</taxon>
        <taxon>Tissierellia</taxon>
        <taxon>Tissierellales</taxon>
        <taxon>Peptoniphilaceae</taxon>
        <taxon>Anaerococcus</taxon>
    </lineage>
</organism>
<dbReference type="RefSeq" id="WP_245943530.1">
    <property type="nucleotide sequence ID" value="NZ_UFTA01000002.1"/>
</dbReference>
<evidence type="ECO:0000256" key="2">
    <source>
        <dbReference type="SAM" id="MobiDB-lite"/>
    </source>
</evidence>
<protein>
    <submittedName>
        <fullName evidence="5">Bacterial capsule synthesis protein PGA_cap</fullName>
    </submittedName>
</protein>
<dbReference type="Gene3D" id="3.60.21.10">
    <property type="match status" value="1"/>
</dbReference>
<dbReference type="PANTHER" id="PTHR33393">
    <property type="entry name" value="POLYGLUTAMINE SYNTHESIS ACCESSORY PROTEIN RV0574C-RELATED"/>
    <property type="match status" value="1"/>
</dbReference>
<evidence type="ECO:0000259" key="4">
    <source>
        <dbReference type="SMART" id="SM00854"/>
    </source>
</evidence>
<dbReference type="PANTHER" id="PTHR33393:SF12">
    <property type="entry name" value="CAPSULE BIOSYNTHESIS PROTEIN CAPA"/>
    <property type="match status" value="1"/>
</dbReference>
<evidence type="ECO:0000313" key="5">
    <source>
        <dbReference type="EMBL" id="SUU92667.1"/>
    </source>
</evidence>
<dbReference type="Proteomes" id="UP000255124">
    <property type="component" value="Unassembled WGS sequence"/>
</dbReference>
<feature type="region of interest" description="Disordered" evidence="2">
    <location>
        <begin position="60"/>
        <end position="85"/>
    </location>
</feature>
<dbReference type="PROSITE" id="PS51257">
    <property type="entry name" value="PROKAR_LIPOPROTEIN"/>
    <property type="match status" value="1"/>
</dbReference>
<comment type="similarity">
    <text evidence="1">Belongs to the CapA family.</text>
</comment>
<dbReference type="Pfam" id="PF09587">
    <property type="entry name" value="PGA_cap"/>
    <property type="match status" value="1"/>
</dbReference>
<evidence type="ECO:0000256" key="1">
    <source>
        <dbReference type="ARBA" id="ARBA00005662"/>
    </source>
</evidence>
<gene>
    <name evidence="5" type="ORF">NCTC9810_01004</name>
</gene>
<feature type="signal peptide" evidence="3">
    <location>
        <begin position="1"/>
        <end position="25"/>
    </location>
</feature>
<keyword evidence="3" id="KW-0732">Signal</keyword>
<dbReference type="InterPro" id="IPR052169">
    <property type="entry name" value="CW_Biosynth-Accessory"/>
</dbReference>
<feature type="domain" description="Capsule synthesis protein CapA" evidence="4">
    <location>
        <begin position="90"/>
        <end position="339"/>
    </location>
</feature>
<dbReference type="InterPro" id="IPR029052">
    <property type="entry name" value="Metallo-depent_PP-like"/>
</dbReference>